<keyword evidence="2" id="KW-1185">Reference proteome</keyword>
<evidence type="ECO:0000313" key="2">
    <source>
        <dbReference type="Proteomes" id="UP000319576"/>
    </source>
</evidence>
<name>A0A517XQE7_9BACT</name>
<evidence type="ECO:0000313" key="1">
    <source>
        <dbReference type="EMBL" id="QDU19728.1"/>
    </source>
</evidence>
<dbReference type="OrthoDB" id="290703at2"/>
<accession>A0A517XQE7</accession>
<dbReference type="Proteomes" id="UP000319576">
    <property type="component" value="Chromosome"/>
</dbReference>
<proteinExistence type="predicted"/>
<dbReference type="EMBL" id="CP036273">
    <property type="protein sequence ID" value="QDU19728.1"/>
    <property type="molecule type" value="Genomic_DNA"/>
</dbReference>
<organism evidence="1 2">
    <name type="scientific">Urbifossiella limnaea</name>
    <dbReference type="NCBI Taxonomy" id="2528023"/>
    <lineage>
        <taxon>Bacteria</taxon>
        <taxon>Pseudomonadati</taxon>
        <taxon>Planctomycetota</taxon>
        <taxon>Planctomycetia</taxon>
        <taxon>Gemmatales</taxon>
        <taxon>Gemmataceae</taxon>
        <taxon>Urbifossiella</taxon>
    </lineage>
</organism>
<gene>
    <name evidence="1" type="ORF">ETAA1_16640</name>
</gene>
<sequence length="65" mass="6701">MTADETTDAPAADPRKDIFRAVVEAQDGGMTVAASRAAVAGQFGVSEAEVKDIEREGLAGGWPPL</sequence>
<dbReference type="RefSeq" id="WP_145236124.1">
    <property type="nucleotide sequence ID" value="NZ_CP036273.1"/>
</dbReference>
<reference evidence="1 2" key="1">
    <citation type="submission" date="2019-02" db="EMBL/GenBank/DDBJ databases">
        <title>Deep-cultivation of Planctomycetes and their phenomic and genomic characterization uncovers novel biology.</title>
        <authorList>
            <person name="Wiegand S."/>
            <person name="Jogler M."/>
            <person name="Boedeker C."/>
            <person name="Pinto D."/>
            <person name="Vollmers J."/>
            <person name="Rivas-Marin E."/>
            <person name="Kohn T."/>
            <person name="Peeters S.H."/>
            <person name="Heuer A."/>
            <person name="Rast P."/>
            <person name="Oberbeckmann S."/>
            <person name="Bunk B."/>
            <person name="Jeske O."/>
            <person name="Meyerdierks A."/>
            <person name="Storesund J.E."/>
            <person name="Kallscheuer N."/>
            <person name="Luecker S."/>
            <person name="Lage O.M."/>
            <person name="Pohl T."/>
            <person name="Merkel B.J."/>
            <person name="Hornburger P."/>
            <person name="Mueller R.-W."/>
            <person name="Bruemmer F."/>
            <person name="Labrenz M."/>
            <person name="Spormann A.M."/>
            <person name="Op den Camp H."/>
            <person name="Overmann J."/>
            <person name="Amann R."/>
            <person name="Jetten M.S.M."/>
            <person name="Mascher T."/>
            <person name="Medema M.H."/>
            <person name="Devos D.P."/>
            <person name="Kaster A.-K."/>
            <person name="Ovreas L."/>
            <person name="Rohde M."/>
            <person name="Galperin M.Y."/>
            <person name="Jogler C."/>
        </authorList>
    </citation>
    <scope>NUCLEOTIDE SEQUENCE [LARGE SCALE GENOMIC DNA]</scope>
    <source>
        <strain evidence="1 2">ETA_A1</strain>
    </source>
</reference>
<dbReference type="KEGG" id="uli:ETAA1_16640"/>
<protein>
    <submittedName>
        <fullName evidence="1">Uncharacterized protein</fullName>
    </submittedName>
</protein>
<dbReference type="AlphaFoldDB" id="A0A517XQE7"/>